<reference evidence="3 4" key="1">
    <citation type="submission" date="2015-07" db="EMBL/GenBank/DDBJ databases">
        <title>Draft genome sequence of the Amantichitinum ursilacus IGB-41, a new chitin-degrading bacterium.</title>
        <authorList>
            <person name="Kirstahler P."/>
            <person name="Guenther M."/>
            <person name="Grumaz C."/>
            <person name="Rupp S."/>
            <person name="Zibek S."/>
            <person name="Sohn K."/>
        </authorList>
    </citation>
    <scope>NUCLEOTIDE SEQUENCE [LARGE SCALE GENOMIC DNA]</scope>
    <source>
        <strain evidence="3 4">IGB-41</strain>
    </source>
</reference>
<dbReference type="GO" id="GO:0006020">
    <property type="term" value="P:inositol metabolic process"/>
    <property type="evidence" value="ECO:0007669"/>
    <property type="project" value="TreeGrafter"/>
</dbReference>
<dbReference type="PRINTS" id="PR01959">
    <property type="entry name" value="SBIMPHPHTASE"/>
</dbReference>
<evidence type="ECO:0000313" key="3">
    <source>
        <dbReference type="EMBL" id="KPC49620.1"/>
    </source>
</evidence>
<dbReference type="PANTHER" id="PTHR20854">
    <property type="entry name" value="INOSITOL MONOPHOSPHATASE"/>
    <property type="match status" value="1"/>
</dbReference>
<dbReference type="RefSeq" id="WP_053939551.1">
    <property type="nucleotide sequence ID" value="NZ_LAQT01000036.1"/>
</dbReference>
<keyword evidence="2" id="KW-0479">Metal-binding</keyword>
<comment type="caution">
    <text evidence="3">The sequence shown here is derived from an EMBL/GenBank/DDBJ whole genome shotgun (WGS) entry which is preliminary data.</text>
</comment>
<feature type="binding site" evidence="2">
    <location>
        <position position="94"/>
    </location>
    <ligand>
        <name>Mg(2+)</name>
        <dbReference type="ChEBI" id="CHEBI:18420"/>
        <label>1</label>
        <note>catalytic</note>
    </ligand>
</feature>
<dbReference type="PANTHER" id="PTHR20854:SF4">
    <property type="entry name" value="INOSITOL-1-MONOPHOSPHATASE-RELATED"/>
    <property type="match status" value="1"/>
</dbReference>
<dbReference type="EC" id="3.1.3.25" evidence="3"/>
<dbReference type="Gene3D" id="3.40.190.80">
    <property type="match status" value="1"/>
</dbReference>
<dbReference type="OrthoDB" id="9785695at2"/>
<feature type="binding site" evidence="2">
    <location>
        <position position="225"/>
    </location>
    <ligand>
        <name>Mg(2+)</name>
        <dbReference type="ChEBI" id="CHEBI:18420"/>
        <label>1</label>
        <note>catalytic</note>
    </ligand>
</feature>
<evidence type="ECO:0000313" key="4">
    <source>
        <dbReference type="Proteomes" id="UP000037939"/>
    </source>
</evidence>
<dbReference type="AlphaFoldDB" id="A0A0N1JRP2"/>
<dbReference type="InterPro" id="IPR000760">
    <property type="entry name" value="Inositol_monophosphatase-like"/>
</dbReference>
<dbReference type="SUPFAM" id="SSF56655">
    <property type="entry name" value="Carbohydrate phosphatase"/>
    <property type="match status" value="1"/>
</dbReference>
<organism evidence="3 4">
    <name type="scientific">Amantichitinum ursilacus</name>
    <dbReference type="NCBI Taxonomy" id="857265"/>
    <lineage>
        <taxon>Bacteria</taxon>
        <taxon>Pseudomonadati</taxon>
        <taxon>Pseudomonadota</taxon>
        <taxon>Betaproteobacteria</taxon>
        <taxon>Neisseriales</taxon>
        <taxon>Chitinibacteraceae</taxon>
        <taxon>Amantichitinum</taxon>
    </lineage>
</organism>
<comment type="similarity">
    <text evidence="1">Belongs to the inositol monophosphatase superfamily.</text>
</comment>
<dbReference type="PRINTS" id="PR00377">
    <property type="entry name" value="IMPHPHTASES"/>
</dbReference>
<evidence type="ECO:0000256" key="1">
    <source>
        <dbReference type="ARBA" id="ARBA00009759"/>
    </source>
</evidence>
<dbReference type="Pfam" id="PF00459">
    <property type="entry name" value="Inositol_P"/>
    <property type="match status" value="1"/>
</dbReference>
<keyword evidence="3" id="KW-0378">Hydrolase</keyword>
<name>A0A0N1JRP2_9NEIS</name>
<dbReference type="PATRIC" id="fig|857265.3.peg.4075"/>
<sequence>MQALAQAINQASTQPVDPQTCSNALRSLTRDIAAITQRPDPAQPLVQTIAWVQRISADARQKRAATLGAQFPGVAWPDEDDVASAGDQPYWLYDPIDGAYHFLQGLPLWSASLALVQDGAVQLALVYDPALDEMFIAQPGQGATLNGQPLAVSHKTQLPTSVLGTAIPPIAQVGKAEHARALAVLGSVAPEVFVMRQMAAASLQLAYVAAGRLDGYVEVGQDAADWLAASLLVTEAGGRISDIHGRAFSASADGIIAASPALHGPLQALATRAALA</sequence>
<dbReference type="STRING" id="857265.WG78_19895"/>
<protein>
    <submittedName>
        <fullName evidence="3">Inositol-1-monophosphatase</fullName>
        <ecNumber evidence="3">3.1.3.25</ecNumber>
    </submittedName>
</protein>
<feature type="binding site" evidence="2">
    <location>
        <position position="96"/>
    </location>
    <ligand>
        <name>Mg(2+)</name>
        <dbReference type="ChEBI" id="CHEBI:18420"/>
        <label>1</label>
        <note>catalytic</note>
    </ligand>
</feature>
<gene>
    <name evidence="3" type="primary">suhB_3</name>
    <name evidence="3" type="ORF">WG78_19895</name>
</gene>
<dbReference type="EMBL" id="LAQT01000036">
    <property type="protein sequence ID" value="KPC49620.1"/>
    <property type="molecule type" value="Genomic_DNA"/>
</dbReference>
<feature type="binding site" evidence="2">
    <location>
        <position position="97"/>
    </location>
    <ligand>
        <name>Mg(2+)</name>
        <dbReference type="ChEBI" id="CHEBI:18420"/>
        <label>1</label>
        <note>catalytic</note>
    </ligand>
</feature>
<dbReference type="GO" id="GO:0007165">
    <property type="term" value="P:signal transduction"/>
    <property type="evidence" value="ECO:0007669"/>
    <property type="project" value="TreeGrafter"/>
</dbReference>
<dbReference type="GO" id="GO:0008934">
    <property type="term" value="F:inositol monophosphate 1-phosphatase activity"/>
    <property type="evidence" value="ECO:0007669"/>
    <property type="project" value="InterPro"/>
</dbReference>
<proteinExistence type="inferred from homology"/>
<dbReference type="Gene3D" id="3.30.540.10">
    <property type="entry name" value="Fructose-1,6-Bisphosphatase, subunit A, domain 1"/>
    <property type="match status" value="1"/>
</dbReference>
<keyword evidence="4" id="KW-1185">Reference proteome</keyword>
<dbReference type="GO" id="GO:0046872">
    <property type="term" value="F:metal ion binding"/>
    <property type="evidence" value="ECO:0007669"/>
    <property type="project" value="UniProtKB-KW"/>
</dbReference>
<dbReference type="Proteomes" id="UP000037939">
    <property type="component" value="Unassembled WGS sequence"/>
</dbReference>
<keyword evidence="2" id="KW-0460">Magnesium</keyword>
<dbReference type="InterPro" id="IPR022337">
    <property type="entry name" value="Inositol_monophosphatase_SuhB"/>
</dbReference>
<accession>A0A0N1JRP2</accession>
<evidence type="ECO:0000256" key="2">
    <source>
        <dbReference type="PIRSR" id="PIRSR600760-2"/>
    </source>
</evidence>
<comment type="cofactor">
    <cofactor evidence="2">
        <name>Mg(2+)</name>
        <dbReference type="ChEBI" id="CHEBI:18420"/>
    </cofactor>
</comment>